<keyword evidence="3" id="KW-1185">Reference proteome</keyword>
<dbReference type="AlphaFoldDB" id="A0A9Q0ZVT4"/>
<evidence type="ECO:0000313" key="3">
    <source>
        <dbReference type="Proteomes" id="UP001151532"/>
    </source>
</evidence>
<comment type="caution">
    <text evidence="2">The sequence shown here is derived from an EMBL/GenBank/DDBJ whole genome shotgun (WGS) entry which is preliminary data.</text>
</comment>
<evidence type="ECO:0000256" key="1">
    <source>
        <dbReference type="SAM" id="Phobius"/>
    </source>
</evidence>
<keyword evidence="1" id="KW-1133">Transmembrane helix</keyword>
<keyword evidence="1" id="KW-0472">Membrane</keyword>
<dbReference type="Proteomes" id="UP001151532">
    <property type="component" value="Chromosome 12"/>
</dbReference>
<proteinExistence type="predicted"/>
<name>A0A9Q0ZVT4_SALPP</name>
<reference evidence="2" key="2">
    <citation type="journal article" date="2023" name="Int. J. Mol. Sci.">
        <title>De Novo Assembly and Annotation of 11 Diverse Shrub Willow (Salix) Genomes Reveals Novel Gene Organization in Sex-Linked Regions.</title>
        <authorList>
            <person name="Hyden B."/>
            <person name="Feng K."/>
            <person name="Yates T.B."/>
            <person name="Jawdy S."/>
            <person name="Cereghino C."/>
            <person name="Smart L.B."/>
            <person name="Muchero W."/>
        </authorList>
    </citation>
    <scope>NUCLEOTIDE SEQUENCE</scope>
    <source>
        <tissue evidence="2">Shoot tip</tissue>
    </source>
</reference>
<feature type="transmembrane region" description="Helical" evidence="1">
    <location>
        <begin position="30"/>
        <end position="50"/>
    </location>
</feature>
<accession>A0A9Q0ZVT4</accession>
<dbReference type="EMBL" id="JAPFFK010000008">
    <property type="protein sequence ID" value="KAJ6748541.1"/>
    <property type="molecule type" value="Genomic_DNA"/>
</dbReference>
<organism evidence="2 3">
    <name type="scientific">Salix purpurea</name>
    <name type="common">Purple osier willow</name>
    <dbReference type="NCBI Taxonomy" id="77065"/>
    <lineage>
        <taxon>Eukaryota</taxon>
        <taxon>Viridiplantae</taxon>
        <taxon>Streptophyta</taxon>
        <taxon>Embryophyta</taxon>
        <taxon>Tracheophyta</taxon>
        <taxon>Spermatophyta</taxon>
        <taxon>Magnoliopsida</taxon>
        <taxon>eudicotyledons</taxon>
        <taxon>Gunneridae</taxon>
        <taxon>Pentapetalae</taxon>
        <taxon>rosids</taxon>
        <taxon>fabids</taxon>
        <taxon>Malpighiales</taxon>
        <taxon>Salicaceae</taxon>
        <taxon>Saliceae</taxon>
        <taxon>Salix</taxon>
    </lineage>
</organism>
<protein>
    <submittedName>
        <fullName evidence="2">Uncharacterized protein</fullName>
    </submittedName>
</protein>
<evidence type="ECO:0000313" key="2">
    <source>
        <dbReference type="EMBL" id="KAJ6748541.1"/>
    </source>
</evidence>
<reference evidence="2" key="1">
    <citation type="submission" date="2022-11" db="EMBL/GenBank/DDBJ databases">
        <authorList>
            <person name="Hyden B.L."/>
            <person name="Feng K."/>
            <person name="Yates T."/>
            <person name="Jawdy S."/>
            <person name="Smart L.B."/>
            <person name="Muchero W."/>
        </authorList>
    </citation>
    <scope>NUCLEOTIDE SEQUENCE</scope>
    <source>
        <tissue evidence="2">Shoot tip</tissue>
    </source>
</reference>
<keyword evidence="1" id="KW-0812">Transmembrane</keyword>
<gene>
    <name evidence="2" type="ORF">OIU79_029618</name>
</gene>
<sequence length="85" mass="9696">MVSRSYRLLHSFLVPSLLLSQDSIKLVISLFFLSITMVVASYFLVIKPIFMNSCPQQSPFRHPTKIHEMSKITGKLEVDVLPCRA</sequence>